<dbReference type="InterPro" id="IPR050557">
    <property type="entry name" value="RTX_toxin/Mannuronan_C5-epim"/>
</dbReference>
<sequence length="515" mass="54538">MTTYSVEGFVLRADVENGAFIGIEPRDFVLVDVSATYDASFSYMISDLNPPSDRVPNVYLNTLNGITLGYQVDGASTGYNVLQKYPGISEDYDLGRLFWDGKTSTLFEFRRETAEEYQFSVFTIGGAELPEIKDARDLAAFDELITGEGRVPTGDPLAPDVEIDFAGIPGVSISEDDRFSLSIYPYVDGGVGDDEFYYSGGLAIVEGGEGRDTLIITSWDSSDVEQFALVAGGVSMSFFDRQFDHVTARGIETFQFGREGSASVIETFTFDEIRILASADPLILRGTNAAEQLSGDTGDDRLVALAGDDTLEGGDGRDTLNGGAGDDRITGGATSDDLRDVVYAGAGADYANGGHGNDRIHGMDGNDTLLGGFGADVLVGQEGDDVLSGGLLSDEVSGGPGDDFLNGGFGFDRLKGGSGADKFFHVGLASHGRDWVKDYSAAEGDVLLFGGDRAATGDDFLIQLANTTWAGAADVAEAFITHLPTGTRLWSLIDGAAEDYITIQVAGGSAYDLTF</sequence>
<dbReference type="Gene3D" id="2.150.10.10">
    <property type="entry name" value="Serralysin-like metalloprotease, C-terminal"/>
    <property type="match status" value="3"/>
</dbReference>
<proteinExistence type="predicted"/>
<dbReference type="PRINTS" id="PR00313">
    <property type="entry name" value="CABNDNGRPT"/>
</dbReference>
<dbReference type="Pfam" id="PF00353">
    <property type="entry name" value="HemolysinCabind"/>
    <property type="match status" value="3"/>
</dbReference>
<dbReference type="PANTHER" id="PTHR38340:SF1">
    <property type="entry name" value="S-LAYER PROTEIN"/>
    <property type="match status" value="1"/>
</dbReference>
<evidence type="ECO:0000256" key="3">
    <source>
        <dbReference type="SAM" id="MobiDB-lite"/>
    </source>
</evidence>
<dbReference type="EMBL" id="SLZU01000010">
    <property type="protein sequence ID" value="TCS61904.1"/>
    <property type="molecule type" value="Genomic_DNA"/>
</dbReference>
<reference evidence="4 5" key="1">
    <citation type="submission" date="2019-03" db="EMBL/GenBank/DDBJ databases">
        <title>Genomic Encyclopedia of Type Strains, Phase IV (KMG-IV): sequencing the most valuable type-strain genomes for metagenomic binning, comparative biology and taxonomic classification.</title>
        <authorList>
            <person name="Goeker M."/>
        </authorList>
    </citation>
    <scope>NUCLEOTIDE SEQUENCE [LARGE SCALE GENOMIC DNA]</scope>
    <source>
        <strain evidence="4 5">DSM 104836</strain>
    </source>
</reference>
<gene>
    <name evidence="4" type="ORF">EDD52_11078</name>
</gene>
<dbReference type="OrthoDB" id="7853216at2"/>
<dbReference type="SUPFAM" id="SSF51120">
    <property type="entry name" value="beta-Roll"/>
    <property type="match status" value="2"/>
</dbReference>
<dbReference type="InterPro" id="IPR018511">
    <property type="entry name" value="Hemolysin-typ_Ca-bd_CS"/>
</dbReference>
<feature type="region of interest" description="Disordered" evidence="3">
    <location>
        <begin position="313"/>
        <end position="332"/>
    </location>
</feature>
<dbReference type="Proteomes" id="UP000295696">
    <property type="component" value="Unassembled WGS sequence"/>
</dbReference>
<dbReference type="AlphaFoldDB" id="A0A4R3J8S2"/>
<evidence type="ECO:0000313" key="5">
    <source>
        <dbReference type="Proteomes" id="UP000295696"/>
    </source>
</evidence>
<dbReference type="RefSeq" id="WP_132246028.1">
    <property type="nucleotide sequence ID" value="NZ_SLZU01000010.1"/>
</dbReference>
<comment type="caution">
    <text evidence="4">The sequence shown here is derived from an EMBL/GenBank/DDBJ whole genome shotgun (WGS) entry which is preliminary data.</text>
</comment>
<comment type="subcellular location">
    <subcellularLocation>
        <location evidence="1">Secreted</location>
    </subcellularLocation>
</comment>
<dbReference type="InterPro" id="IPR011049">
    <property type="entry name" value="Serralysin-like_metalloprot_C"/>
</dbReference>
<dbReference type="InterPro" id="IPR001343">
    <property type="entry name" value="Hemolysn_Ca-bd"/>
</dbReference>
<dbReference type="PROSITE" id="PS00330">
    <property type="entry name" value="HEMOLYSIN_CALCIUM"/>
    <property type="match status" value="4"/>
</dbReference>
<dbReference type="GO" id="GO:0005576">
    <property type="term" value="C:extracellular region"/>
    <property type="evidence" value="ECO:0007669"/>
    <property type="project" value="UniProtKB-SubCell"/>
</dbReference>
<keyword evidence="5" id="KW-1185">Reference proteome</keyword>
<accession>A0A4R3J8S2</accession>
<dbReference type="PANTHER" id="PTHR38340">
    <property type="entry name" value="S-LAYER PROTEIN"/>
    <property type="match status" value="1"/>
</dbReference>
<keyword evidence="2" id="KW-0964">Secreted</keyword>
<evidence type="ECO:0000256" key="1">
    <source>
        <dbReference type="ARBA" id="ARBA00004613"/>
    </source>
</evidence>
<name>A0A4R3J8S2_9RHOB</name>
<protein>
    <submittedName>
        <fullName evidence="4">Hemolysin type calcium-binding protein</fullName>
    </submittedName>
</protein>
<organism evidence="4 5">
    <name type="scientific">Primorskyibacter sedentarius</name>
    <dbReference type="NCBI Taxonomy" id="745311"/>
    <lineage>
        <taxon>Bacteria</taxon>
        <taxon>Pseudomonadati</taxon>
        <taxon>Pseudomonadota</taxon>
        <taxon>Alphaproteobacteria</taxon>
        <taxon>Rhodobacterales</taxon>
        <taxon>Roseobacteraceae</taxon>
        <taxon>Primorskyibacter</taxon>
    </lineage>
</organism>
<dbReference type="GO" id="GO:0005509">
    <property type="term" value="F:calcium ion binding"/>
    <property type="evidence" value="ECO:0007669"/>
    <property type="project" value="InterPro"/>
</dbReference>
<evidence type="ECO:0000313" key="4">
    <source>
        <dbReference type="EMBL" id="TCS61904.1"/>
    </source>
</evidence>
<evidence type="ECO:0000256" key="2">
    <source>
        <dbReference type="ARBA" id="ARBA00022525"/>
    </source>
</evidence>